<dbReference type="CDD" id="cd02238">
    <property type="entry name" value="cupin_KdgF"/>
    <property type="match status" value="1"/>
</dbReference>
<dbReference type="InterPro" id="IPR025499">
    <property type="entry name" value="KdgF"/>
</dbReference>
<evidence type="ECO:0000313" key="3">
    <source>
        <dbReference type="Proteomes" id="UP000719267"/>
    </source>
</evidence>
<dbReference type="PANTHER" id="PTHR40112">
    <property type="entry name" value="H2HPP ISOMERASE"/>
    <property type="match status" value="1"/>
</dbReference>
<sequence length="117" mass="13266">MYTPPIFFKDNESKWEYAAEGITRKFIGYNPELMLVKVKFEKGAVGALHDHFHSQGSYVASGKFKIIINGDEKILEQGDGFFVSPNTEHGAECLEAGVLIDVFNPIREDFLNEEDDY</sequence>
<proteinExistence type="predicted"/>
<dbReference type="RefSeq" id="WP_219040045.1">
    <property type="nucleotide sequence ID" value="NZ_JAHWDF010000007.1"/>
</dbReference>
<organism evidence="2 3">
    <name type="scientific">Mesonia aestuariivivens</name>
    <dbReference type="NCBI Taxonomy" id="2796128"/>
    <lineage>
        <taxon>Bacteria</taxon>
        <taxon>Pseudomonadati</taxon>
        <taxon>Bacteroidota</taxon>
        <taxon>Flavobacteriia</taxon>
        <taxon>Flavobacteriales</taxon>
        <taxon>Flavobacteriaceae</taxon>
        <taxon>Mesonia</taxon>
    </lineage>
</organism>
<keyword evidence="3" id="KW-1185">Reference proteome</keyword>
<dbReference type="Pfam" id="PF07883">
    <property type="entry name" value="Cupin_2"/>
    <property type="match status" value="1"/>
</dbReference>
<dbReference type="EMBL" id="JAHWDF010000007">
    <property type="protein sequence ID" value="MBW2961755.1"/>
    <property type="molecule type" value="Genomic_DNA"/>
</dbReference>
<dbReference type="PANTHER" id="PTHR40112:SF1">
    <property type="entry name" value="H2HPP ISOMERASE"/>
    <property type="match status" value="1"/>
</dbReference>
<evidence type="ECO:0000259" key="1">
    <source>
        <dbReference type="Pfam" id="PF07883"/>
    </source>
</evidence>
<feature type="domain" description="Cupin type-2" evidence="1">
    <location>
        <begin position="38"/>
        <end position="97"/>
    </location>
</feature>
<comment type="caution">
    <text evidence="2">The sequence shown here is derived from an EMBL/GenBank/DDBJ whole genome shotgun (WGS) entry which is preliminary data.</text>
</comment>
<protein>
    <submittedName>
        <fullName evidence="2">Cupin domain-containing protein</fullName>
    </submittedName>
</protein>
<dbReference type="InterPro" id="IPR013096">
    <property type="entry name" value="Cupin_2"/>
</dbReference>
<evidence type="ECO:0000313" key="2">
    <source>
        <dbReference type="EMBL" id="MBW2961755.1"/>
    </source>
</evidence>
<dbReference type="InterPro" id="IPR052535">
    <property type="entry name" value="Bacilysin_H2HPP_isomerase"/>
</dbReference>
<gene>
    <name evidence="2" type="ORF">KW502_08085</name>
</gene>
<reference evidence="2 3" key="1">
    <citation type="submission" date="2021-07" db="EMBL/GenBank/DDBJ databases">
        <title>Mesonia aestuariivivens sp. nov., isolated from a tidal flat.</title>
        <authorList>
            <person name="Kim Y.-O."/>
            <person name="Yoon J.-H."/>
        </authorList>
    </citation>
    <scope>NUCLEOTIDE SEQUENCE [LARGE SCALE GENOMIC DNA]</scope>
    <source>
        <strain evidence="2 3">JHPTF-M18</strain>
    </source>
</reference>
<dbReference type="PIRSF" id="PIRSF029883">
    <property type="entry name" value="KdgF"/>
    <property type="match status" value="1"/>
</dbReference>
<dbReference type="Proteomes" id="UP000719267">
    <property type="component" value="Unassembled WGS sequence"/>
</dbReference>
<name>A0ABS6W1P8_9FLAO</name>
<accession>A0ABS6W1P8</accession>